<evidence type="ECO:0000256" key="1">
    <source>
        <dbReference type="ARBA" id="ARBA00010646"/>
    </source>
</evidence>
<comment type="caution">
    <text evidence="6">The sequence shown here is derived from an EMBL/GenBank/DDBJ whole genome shotgun (WGS) entry which is preliminary data.</text>
</comment>
<comment type="similarity">
    <text evidence="1">Belongs to the glycosyl hydrolase 25 family.</text>
</comment>
<dbReference type="EMBL" id="PJNB01000001">
    <property type="protein sequence ID" value="PKW15587.1"/>
    <property type="molecule type" value="Genomic_DNA"/>
</dbReference>
<dbReference type="SMART" id="SM00641">
    <property type="entry name" value="Glyco_25"/>
    <property type="match status" value="1"/>
</dbReference>
<keyword evidence="5" id="KW-1133">Transmembrane helix</keyword>
<accession>A0A2N3XY24</accession>
<dbReference type="GO" id="GO:0016052">
    <property type="term" value="P:carbohydrate catabolic process"/>
    <property type="evidence" value="ECO:0007669"/>
    <property type="project" value="TreeGrafter"/>
</dbReference>
<gene>
    <name evidence="6" type="ORF">A8926_3320</name>
</gene>
<name>A0A2N3XY24_SACSN</name>
<dbReference type="PANTHER" id="PTHR34135">
    <property type="entry name" value="LYSOZYME"/>
    <property type="match status" value="1"/>
</dbReference>
<dbReference type="OrthoDB" id="287365at2"/>
<reference evidence="6" key="1">
    <citation type="submission" date="2017-12" db="EMBL/GenBank/DDBJ databases">
        <title>Sequencing the genomes of 1000 Actinobacteria strains.</title>
        <authorList>
            <person name="Klenk H.-P."/>
        </authorList>
    </citation>
    <scope>NUCLEOTIDE SEQUENCE [LARGE SCALE GENOMIC DNA]</scope>
    <source>
        <strain evidence="6">DSM 44228</strain>
    </source>
</reference>
<evidence type="ECO:0000256" key="5">
    <source>
        <dbReference type="SAM" id="Phobius"/>
    </source>
</evidence>
<dbReference type="Proteomes" id="UP000233786">
    <property type="component" value="Unassembled WGS sequence"/>
</dbReference>
<evidence type="ECO:0000256" key="4">
    <source>
        <dbReference type="SAM" id="MobiDB-lite"/>
    </source>
</evidence>
<dbReference type="InterPro" id="IPR018077">
    <property type="entry name" value="Glyco_hydro_fam25_subgr"/>
</dbReference>
<keyword evidence="5" id="KW-0472">Membrane</keyword>
<dbReference type="AlphaFoldDB" id="A0A2N3XY24"/>
<keyword evidence="7" id="KW-1185">Reference proteome</keyword>
<proteinExistence type="inferred from homology"/>
<keyword evidence="5" id="KW-0812">Transmembrane</keyword>
<dbReference type="InterPro" id="IPR002053">
    <property type="entry name" value="Glyco_hydro_25"/>
</dbReference>
<evidence type="ECO:0000313" key="6">
    <source>
        <dbReference type="EMBL" id="PKW15587.1"/>
    </source>
</evidence>
<dbReference type="PANTHER" id="PTHR34135:SF2">
    <property type="entry name" value="LYSOZYME"/>
    <property type="match status" value="1"/>
</dbReference>
<protein>
    <submittedName>
        <fullName evidence="6">GH25 family lysozyme M1 (1,4-beta-N-acetylmuramidase)</fullName>
    </submittedName>
</protein>
<feature type="compositionally biased region" description="Polar residues" evidence="4">
    <location>
        <begin position="1"/>
        <end position="12"/>
    </location>
</feature>
<feature type="transmembrane region" description="Helical" evidence="5">
    <location>
        <begin position="111"/>
        <end position="130"/>
    </location>
</feature>
<dbReference type="GO" id="GO:0003796">
    <property type="term" value="F:lysozyme activity"/>
    <property type="evidence" value="ECO:0007669"/>
    <property type="project" value="InterPro"/>
</dbReference>
<evidence type="ECO:0000256" key="2">
    <source>
        <dbReference type="ARBA" id="ARBA00022801"/>
    </source>
</evidence>
<dbReference type="SUPFAM" id="SSF51445">
    <property type="entry name" value="(Trans)glycosidases"/>
    <property type="match status" value="1"/>
</dbReference>
<evidence type="ECO:0000256" key="3">
    <source>
        <dbReference type="ARBA" id="ARBA00023295"/>
    </source>
</evidence>
<feature type="region of interest" description="Disordered" evidence="4">
    <location>
        <begin position="148"/>
        <end position="174"/>
    </location>
</feature>
<dbReference type="PROSITE" id="PS51904">
    <property type="entry name" value="GLYCOSYL_HYDROL_F25_2"/>
    <property type="match status" value="1"/>
</dbReference>
<keyword evidence="2" id="KW-0378">Hydrolase</keyword>
<dbReference type="GO" id="GO:0016998">
    <property type="term" value="P:cell wall macromolecule catabolic process"/>
    <property type="evidence" value="ECO:0007669"/>
    <property type="project" value="InterPro"/>
</dbReference>
<feature type="region of interest" description="Disordered" evidence="4">
    <location>
        <begin position="1"/>
        <end position="28"/>
    </location>
</feature>
<dbReference type="CDD" id="cd06412">
    <property type="entry name" value="GH25_CH-type"/>
    <property type="match status" value="1"/>
</dbReference>
<sequence length="401" mass="43596">MNPESSDQTRSPENNDRASYPNEAADRGLRSAALRADQALRTAVDRVRPAAHRVGEWLAPLIQRVLQWLAPLLQRIQEAPAVRRLRERVAPHVEKLPESVRRAPRTRSMQAGAAIAAVGVVGLMIGSAVAGSDETKVDDAAMEAPIQAQQAQIQEQQAPIQAQQTPAQAEQPIPQEAPAPQAQPVLQAPLGPPVEGIDVSNHNGDIDWRRVAADGKKFTFVLATDGTGFSNPRYSEQYHGAKNAGLIAGAYHFARPGSSSAEQQAERFLNIADYQADGKTLPPVLDLEVDPNSGGCYGLSVADMHLWTKTFNDKVKERTGKDPIIYANPSFWRQCMGSTDTFGGHALWLASYGVDSPAVPNGFNNWDFWQYTDQGSVAGIGGNTDLNQYQEGFERLKQLAS</sequence>
<dbReference type="InterPro" id="IPR017853">
    <property type="entry name" value="GH"/>
</dbReference>
<organism evidence="6 7">
    <name type="scientific">Saccharopolyspora spinosa</name>
    <dbReference type="NCBI Taxonomy" id="60894"/>
    <lineage>
        <taxon>Bacteria</taxon>
        <taxon>Bacillati</taxon>
        <taxon>Actinomycetota</taxon>
        <taxon>Actinomycetes</taxon>
        <taxon>Pseudonocardiales</taxon>
        <taxon>Pseudonocardiaceae</taxon>
        <taxon>Saccharopolyspora</taxon>
    </lineage>
</organism>
<evidence type="ECO:0000313" key="7">
    <source>
        <dbReference type="Proteomes" id="UP000233786"/>
    </source>
</evidence>
<dbReference type="Gene3D" id="3.20.20.80">
    <property type="entry name" value="Glycosidases"/>
    <property type="match status" value="1"/>
</dbReference>
<dbReference type="RefSeq" id="WP_101376534.1">
    <property type="nucleotide sequence ID" value="NZ_CP061007.1"/>
</dbReference>
<keyword evidence="3" id="KW-0326">Glycosidase</keyword>
<dbReference type="GO" id="GO:0009253">
    <property type="term" value="P:peptidoglycan catabolic process"/>
    <property type="evidence" value="ECO:0007669"/>
    <property type="project" value="InterPro"/>
</dbReference>
<dbReference type="Pfam" id="PF01183">
    <property type="entry name" value="Glyco_hydro_25"/>
    <property type="match status" value="1"/>
</dbReference>